<feature type="transmembrane region" description="Helical" evidence="5">
    <location>
        <begin position="386"/>
        <end position="414"/>
    </location>
</feature>
<organism evidence="7 8">
    <name type="scientific">Fragilariopsis cylindrus CCMP1102</name>
    <dbReference type="NCBI Taxonomy" id="635003"/>
    <lineage>
        <taxon>Eukaryota</taxon>
        <taxon>Sar</taxon>
        <taxon>Stramenopiles</taxon>
        <taxon>Ochrophyta</taxon>
        <taxon>Bacillariophyta</taxon>
        <taxon>Bacillariophyceae</taxon>
        <taxon>Bacillariophycidae</taxon>
        <taxon>Bacillariales</taxon>
        <taxon>Bacillariaceae</taxon>
        <taxon>Fragilariopsis</taxon>
    </lineage>
</organism>
<dbReference type="EMBL" id="KV784364">
    <property type="protein sequence ID" value="OEU12609.1"/>
    <property type="molecule type" value="Genomic_DNA"/>
</dbReference>
<dbReference type="OrthoDB" id="409725at2759"/>
<dbReference type="GO" id="GO:0016020">
    <property type="term" value="C:membrane"/>
    <property type="evidence" value="ECO:0007669"/>
    <property type="project" value="UniProtKB-SubCell"/>
</dbReference>
<keyword evidence="4 5" id="KW-0472">Membrane</keyword>
<dbReference type="InParanoid" id="A0A1E7F393"/>
<dbReference type="InterPro" id="IPR011547">
    <property type="entry name" value="SLC26A/SulP_dom"/>
</dbReference>
<evidence type="ECO:0000256" key="1">
    <source>
        <dbReference type="ARBA" id="ARBA00004141"/>
    </source>
</evidence>
<gene>
    <name evidence="7" type="ORF">FRACYDRAFT_191247</name>
</gene>
<keyword evidence="2 5" id="KW-0812">Transmembrane</keyword>
<dbReference type="Pfam" id="PF00916">
    <property type="entry name" value="Sulfate_transp"/>
    <property type="match status" value="1"/>
</dbReference>
<feature type="transmembrane region" description="Helical" evidence="5">
    <location>
        <begin position="258"/>
        <end position="281"/>
    </location>
</feature>
<dbReference type="PANTHER" id="PTHR43310">
    <property type="entry name" value="SULFATE TRANSPORTER YBAR-RELATED"/>
    <property type="match status" value="1"/>
</dbReference>
<evidence type="ECO:0000256" key="2">
    <source>
        <dbReference type="ARBA" id="ARBA00022692"/>
    </source>
</evidence>
<feature type="transmembrane region" description="Helical" evidence="5">
    <location>
        <begin position="132"/>
        <end position="151"/>
    </location>
</feature>
<evidence type="ECO:0000256" key="5">
    <source>
        <dbReference type="SAM" id="Phobius"/>
    </source>
</evidence>
<protein>
    <recommendedName>
        <fullName evidence="6">SLC26A/SulP transporter domain-containing protein</fullName>
    </recommendedName>
</protein>
<evidence type="ECO:0000259" key="6">
    <source>
        <dbReference type="Pfam" id="PF00916"/>
    </source>
</evidence>
<feature type="transmembrane region" description="Helical" evidence="5">
    <location>
        <begin position="6"/>
        <end position="28"/>
    </location>
</feature>
<keyword evidence="8" id="KW-1185">Reference proteome</keyword>
<evidence type="ECO:0000256" key="4">
    <source>
        <dbReference type="ARBA" id="ARBA00023136"/>
    </source>
</evidence>
<dbReference type="InterPro" id="IPR052706">
    <property type="entry name" value="Membrane-Transporter-like"/>
</dbReference>
<dbReference type="KEGG" id="fcy:FRACYDRAFT_191247"/>
<evidence type="ECO:0000313" key="8">
    <source>
        <dbReference type="Proteomes" id="UP000095751"/>
    </source>
</evidence>
<feature type="transmembrane region" description="Helical" evidence="5">
    <location>
        <begin position="330"/>
        <end position="350"/>
    </location>
</feature>
<feature type="domain" description="SLC26A/SulP transporter" evidence="6">
    <location>
        <begin position="35"/>
        <end position="388"/>
    </location>
</feature>
<dbReference type="Proteomes" id="UP000095751">
    <property type="component" value="Unassembled WGS sequence"/>
</dbReference>
<name>A0A1E7F393_9STRA</name>
<dbReference type="PANTHER" id="PTHR43310:SF2">
    <property type="entry name" value="SLC26A_SULP TRANSPORTER DOMAIN-CONTAINING PROTEIN"/>
    <property type="match status" value="1"/>
</dbReference>
<feature type="transmembrane region" description="Helical" evidence="5">
    <location>
        <begin position="99"/>
        <end position="120"/>
    </location>
</feature>
<comment type="subcellular location">
    <subcellularLocation>
        <location evidence="1">Membrane</location>
        <topology evidence="1">Multi-pass membrane protein</topology>
    </subcellularLocation>
</comment>
<feature type="transmembrane region" description="Helical" evidence="5">
    <location>
        <begin position="356"/>
        <end position="374"/>
    </location>
</feature>
<evidence type="ECO:0000256" key="3">
    <source>
        <dbReference type="ARBA" id="ARBA00022989"/>
    </source>
</evidence>
<feature type="transmembrane region" description="Helical" evidence="5">
    <location>
        <begin position="171"/>
        <end position="188"/>
    </location>
</feature>
<accession>A0A1E7F393</accession>
<dbReference type="AlphaFoldDB" id="A0A1E7F393"/>
<proteinExistence type="predicted"/>
<feature type="transmembrane region" description="Helical" evidence="5">
    <location>
        <begin position="195"/>
        <end position="219"/>
    </location>
</feature>
<keyword evidence="3 5" id="KW-1133">Transmembrane helix</keyword>
<evidence type="ECO:0000313" key="7">
    <source>
        <dbReference type="EMBL" id="OEU12609.1"/>
    </source>
</evidence>
<sequence length="456" mass="49936">MPIYMAMLYGGINCTIVVPVIMSFGNIIYRDDAFADYMPILIKLTLFSGTIHQLCFSSFSTLKFAVGSVQDAGLIFLSKMAADMVQYCRANGHDNETMMATVTVGLGCATAALGVGLIIIGKLGLASYVQMLPTCVVAGYLAYIGWFVGYSGLGIMAEENALTPALMVKKFIYVVPGIAGGALIYVSVRKFRHVAVLPLCITFLLVIFYVILAVTGTSIEDATDNGWIRKSVEQPAWYQTWDYLKLDKVVWSALPQLWLTWSGMLFVVALSSSLDVAAIELEVKKPLNYNKELGVVGISNLVSGLTGGYTGSYIFSQTIFSLRIGVRSRIAGFSIALFQLIIILCPFPLLAYVPNFFYGSLLSMICIDLVYEWLWEFRAKVTTAEYIIGLSTFGLIQVLGVEYGIIAGVAVYVICRQLKINVGELKTIYVEENDEGSIEETTQLLKDADGVNAYST</sequence>
<reference evidence="7 8" key="1">
    <citation type="submission" date="2016-09" db="EMBL/GenBank/DDBJ databases">
        <title>Extensive genetic diversity and differential bi-allelic expression allows diatom success in the polar Southern Ocean.</title>
        <authorList>
            <consortium name="DOE Joint Genome Institute"/>
            <person name="Mock T."/>
            <person name="Otillar R.P."/>
            <person name="Strauss J."/>
            <person name="Dupont C."/>
            <person name="Frickenhaus S."/>
            <person name="Maumus F."/>
            <person name="Mcmullan M."/>
            <person name="Sanges R."/>
            <person name="Schmutz J."/>
            <person name="Toseland A."/>
            <person name="Valas R."/>
            <person name="Veluchamy A."/>
            <person name="Ward B.J."/>
            <person name="Allen A."/>
            <person name="Barry K."/>
            <person name="Falciatore A."/>
            <person name="Ferrante M."/>
            <person name="Fortunato A.E."/>
            <person name="Gloeckner G."/>
            <person name="Gruber A."/>
            <person name="Hipkin R."/>
            <person name="Janech M."/>
            <person name="Kroth P."/>
            <person name="Leese F."/>
            <person name="Lindquist E."/>
            <person name="Lyon B.R."/>
            <person name="Martin J."/>
            <person name="Mayer C."/>
            <person name="Parker M."/>
            <person name="Quesneville H."/>
            <person name="Raymond J."/>
            <person name="Uhlig C."/>
            <person name="Valentin K.U."/>
            <person name="Worden A.Z."/>
            <person name="Armbrust E.V."/>
            <person name="Bowler C."/>
            <person name="Green B."/>
            <person name="Moulton V."/>
            <person name="Van Oosterhout C."/>
            <person name="Grigoriev I."/>
        </authorList>
    </citation>
    <scope>NUCLEOTIDE SEQUENCE [LARGE SCALE GENOMIC DNA]</scope>
    <source>
        <strain evidence="7 8">CCMP1102</strain>
    </source>
</reference>